<dbReference type="Proteomes" id="UP000887013">
    <property type="component" value="Unassembled WGS sequence"/>
</dbReference>
<keyword evidence="2" id="KW-1185">Reference proteome</keyword>
<dbReference type="EMBL" id="BMAW01004176">
    <property type="protein sequence ID" value="GFS87405.1"/>
    <property type="molecule type" value="Genomic_DNA"/>
</dbReference>
<dbReference type="AlphaFoldDB" id="A0A8X6T8E9"/>
<reference evidence="1" key="1">
    <citation type="submission" date="2020-08" db="EMBL/GenBank/DDBJ databases">
        <title>Multicomponent nature underlies the extraordinary mechanical properties of spider dragline silk.</title>
        <authorList>
            <person name="Kono N."/>
            <person name="Nakamura H."/>
            <person name="Mori M."/>
            <person name="Yoshida Y."/>
            <person name="Ohtoshi R."/>
            <person name="Malay A.D."/>
            <person name="Moran D.A.P."/>
            <person name="Tomita M."/>
            <person name="Numata K."/>
            <person name="Arakawa K."/>
        </authorList>
    </citation>
    <scope>NUCLEOTIDE SEQUENCE</scope>
</reference>
<sequence length="102" mass="11491">MPPAIVKFPSIPFQRYPQGCNRSCSSSGRSNKTVTIGTRKHYTAVIPQKQEGASPQEQAIVKIDQPPTHFYYRFNFLLGRSSTRLQSASTDASWKLKVGQWC</sequence>
<name>A0A8X6T8E9_NEPPI</name>
<comment type="caution">
    <text evidence="1">The sequence shown here is derived from an EMBL/GenBank/DDBJ whole genome shotgun (WGS) entry which is preliminary data.</text>
</comment>
<gene>
    <name evidence="1" type="ORF">NPIL_441681</name>
</gene>
<proteinExistence type="predicted"/>
<organism evidence="1 2">
    <name type="scientific">Nephila pilipes</name>
    <name type="common">Giant wood spider</name>
    <name type="synonym">Nephila maculata</name>
    <dbReference type="NCBI Taxonomy" id="299642"/>
    <lineage>
        <taxon>Eukaryota</taxon>
        <taxon>Metazoa</taxon>
        <taxon>Ecdysozoa</taxon>
        <taxon>Arthropoda</taxon>
        <taxon>Chelicerata</taxon>
        <taxon>Arachnida</taxon>
        <taxon>Araneae</taxon>
        <taxon>Araneomorphae</taxon>
        <taxon>Entelegynae</taxon>
        <taxon>Araneoidea</taxon>
        <taxon>Nephilidae</taxon>
        <taxon>Nephila</taxon>
    </lineage>
</organism>
<accession>A0A8X6T8E9</accession>
<evidence type="ECO:0000313" key="1">
    <source>
        <dbReference type="EMBL" id="GFS87405.1"/>
    </source>
</evidence>
<protein>
    <submittedName>
        <fullName evidence="1">Uncharacterized protein</fullName>
    </submittedName>
</protein>
<evidence type="ECO:0000313" key="2">
    <source>
        <dbReference type="Proteomes" id="UP000887013"/>
    </source>
</evidence>